<dbReference type="EMBL" id="PIPP01000002">
    <property type="protein sequence ID" value="RUO37650.1"/>
    <property type="molecule type" value="Genomic_DNA"/>
</dbReference>
<dbReference type="GO" id="GO:0006400">
    <property type="term" value="P:tRNA modification"/>
    <property type="evidence" value="ECO:0007669"/>
    <property type="project" value="TreeGrafter"/>
</dbReference>
<dbReference type="GO" id="GO:0005524">
    <property type="term" value="F:ATP binding"/>
    <property type="evidence" value="ECO:0007669"/>
    <property type="project" value="UniProtKB-UniRule"/>
</dbReference>
<dbReference type="OrthoDB" id="9776390at2"/>
<keyword evidence="6 10" id="KW-0547">Nucleotide-binding</keyword>
<comment type="similarity">
    <text evidence="3 10 13">Belongs to the IPP transferase family.</text>
</comment>
<evidence type="ECO:0000256" key="12">
    <source>
        <dbReference type="RuleBase" id="RU003784"/>
    </source>
</evidence>
<comment type="catalytic activity">
    <reaction evidence="9 10 11">
        <text>adenosine(37) in tRNA + dimethylallyl diphosphate = N(6)-dimethylallyladenosine(37) in tRNA + diphosphate</text>
        <dbReference type="Rhea" id="RHEA:26482"/>
        <dbReference type="Rhea" id="RHEA-COMP:10162"/>
        <dbReference type="Rhea" id="RHEA-COMP:10375"/>
        <dbReference type="ChEBI" id="CHEBI:33019"/>
        <dbReference type="ChEBI" id="CHEBI:57623"/>
        <dbReference type="ChEBI" id="CHEBI:74411"/>
        <dbReference type="ChEBI" id="CHEBI:74415"/>
        <dbReference type="EC" id="2.5.1.75"/>
    </reaction>
</comment>
<keyword evidence="15" id="KW-1185">Reference proteome</keyword>
<dbReference type="InterPro" id="IPR018022">
    <property type="entry name" value="IPT"/>
</dbReference>
<feature type="site" description="Interaction with substrate tRNA" evidence="10">
    <location>
        <position position="112"/>
    </location>
</feature>
<evidence type="ECO:0000256" key="6">
    <source>
        <dbReference type="ARBA" id="ARBA00022741"/>
    </source>
</evidence>
<proteinExistence type="inferred from homology"/>
<protein>
    <recommendedName>
        <fullName evidence="10">tRNA dimethylallyltransferase</fullName>
        <ecNumber evidence="10">2.5.1.75</ecNumber>
    </recommendedName>
    <alternativeName>
        <fullName evidence="10">Dimethylallyl diphosphate:tRNA dimethylallyltransferase</fullName>
        <shortName evidence="10">DMAPP:tRNA dimethylallyltransferase</shortName>
        <shortName evidence="10">DMATase</shortName>
    </alternativeName>
    <alternativeName>
        <fullName evidence="10">Isopentenyl-diphosphate:tRNA isopentenyltransferase</fullName>
        <shortName evidence="10">IPP transferase</shortName>
        <shortName evidence="10">IPPT</shortName>
        <shortName evidence="10">IPTase</shortName>
    </alternativeName>
</protein>
<evidence type="ECO:0000313" key="14">
    <source>
        <dbReference type="EMBL" id="RUO37650.1"/>
    </source>
</evidence>
<dbReference type="RefSeq" id="WP_126807066.1">
    <property type="nucleotide sequence ID" value="NZ_PIPP01000002.1"/>
</dbReference>
<dbReference type="NCBIfam" id="TIGR00174">
    <property type="entry name" value="miaA"/>
    <property type="match status" value="1"/>
</dbReference>
<dbReference type="Proteomes" id="UP000286934">
    <property type="component" value="Unassembled WGS sequence"/>
</dbReference>
<dbReference type="GO" id="GO:0052381">
    <property type="term" value="F:tRNA dimethylallyltransferase activity"/>
    <property type="evidence" value="ECO:0007669"/>
    <property type="project" value="UniProtKB-UniRule"/>
</dbReference>
<organism evidence="14 15">
    <name type="scientific">Aliidiomarina shirensis</name>
    <dbReference type="NCBI Taxonomy" id="1048642"/>
    <lineage>
        <taxon>Bacteria</taxon>
        <taxon>Pseudomonadati</taxon>
        <taxon>Pseudomonadota</taxon>
        <taxon>Gammaproteobacteria</taxon>
        <taxon>Alteromonadales</taxon>
        <taxon>Idiomarinaceae</taxon>
        <taxon>Aliidiomarina</taxon>
    </lineage>
</organism>
<dbReference type="SUPFAM" id="SSF52540">
    <property type="entry name" value="P-loop containing nucleoside triphosphate hydrolases"/>
    <property type="match status" value="2"/>
</dbReference>
<feature type="region of interest" description="Interaction with substrate tRNA" evidence="10">
    <location>
        <begin position="170"/>
        <end position="174"/>
    </location>
</feature>
<feature type="binding site" evidence="10">
    <location>
        <begin position="23"/>
        <end position="28"/>
    </location>
    <ligand>
        <name>substrate</name>
    </ligand>
</feature>
<evidence type="ECO:0000256" key="8">
    <source>
        <dbReference type="ARBA" id="ARBA00022842"/>
    </source>
</evidence>
<comment type="caution">
    <text evidence="14">The sequence shown here is derived from an EMBL/GenBank/DDBJ whole genome shotgun (WGS) entry which is preliminary data.</text>
</comment>
<comment type="cofactor">
    <cofactor evidence="1 10">
        <name>Mg(2+)</name>
        <dbReference type="ChEBI" id="CHEBI:18420"/>
    </cofactor>
</comment>
<dbReference type="EC" id="2.5.1.75" evidence="10"/>
<dbReference type="FunFam" id="1.10.20.140:FF:000001">
    <property type="entry name" value="tRNA dimethylallyltransferase"/>
    <property type="match status" value="1"/>
</dbReference>
<dbReference type="PANTHER" id="PTHR11088:SF60">
    <property type="entry name" value="TRNA DIMETHYLALLYLTRANSFERASE"/>
    <property type="match status" value="1"/>
</dbReference>
<keyword evidence="8 10" id="KW-0460">Magnesium</keyword>
<evidence type="ECO:0000313" key="15">
    <source>
        <dbReference type="Proteomes" id="UP000286934"/>
    </source>
</evidence>
<evidence type="ECO:0000256" key="7">
    <source>
        <dbReference type="ARBA" id="ARBA00022840"/>
    </source>
</evidence>
<feature type="region of interest" description="Interaction with substrate tRNA" evidence="10">
    <location>
        <begin position="284"/>
        <end position="291"/>
    </location>
</feature>
<feature type="binding site" evidence="10">
    <location>
        <begin position="21"/>
        <end position="28"/>
    </location>
    <ligand>
        <name>ATP</name>
        <dbReference type="ChEBI" id="CHEBI:30616"/>
    </ligand>
</feature>
<evidence type="ECO:0000256" key="1">
    <source>
        <dbReference type="ARBA" id="ARBA00001946"/>
    </source>
</evidence>
<dbReference type="PANTHER" id="PTHR11088">
    <property type="entry name" value="TRNA DIMETHYLALLYLTRANSFERASE"/>
    <property type="match status" value="1"/>
</dbReference>
<evidence type="ECO:0000256" key="11">
    <source>
        <dbReference type="RuleBase" id="RU003783"/>
    </source>
</evidence>
<comment type="function">
    <text evidence="2 10 12">Catalyzes the transfer of a dimethylallyl group onto the adenine at position 37 in tRNAs that read codons beginning with uridine, leading to the formation of N6-(dimethylallyl)adenosine (i(6)A).</text>
</comment>
<dbReference type="InterPro" id="IPR039657">
    <property type="entry name" value="Dimethylallyltransferase"/>
</dbReference>
<sequence>MSIDIAELSEHLQQGVICLSGPTAAGKTALAMALAKKLPVELISVDSALIYRDMDIGTAKPTSEELAVCPHHLIDIRDPAEVYSAADFRSDALVLIKKIRERGKIPLLVGGTMLYFRALLAGLSELPAADAAIREKLQLRAESEGWAVLHQALCAIDPVAGARIHPNDPQRLLRALEVYEITGQTMTQLTQTQQPGLMLPTWQIAVAPADRKILHQRIEQRFQLMLDAGFADEVKKLRDRGDLHLDLPSMRSVGYRQMWLHLQGELSAAEMKDKAIIATRQLAKRQITWLRSWPGLTWVDSLNEGYETTALNALRKAPLAPQEWIK</sequence>
<dbReference type="Gene3D" id="1.10.20.140">
    <property type="match status" value="1"/>
</dbReference>
<dbReference type="HAMAP" id="MF_00185">
    <property type="entry name" value="IPP_trans"/>
    <property type="match status" value="1"/>
</dbReference>
<evidence type="ECO:0000256" key="3">
    <source>
        <dbReference type="ARBA" id="ARBA00005842"/>
    </source>
</evidence>
<feature type="site" description="Interaction with substrate tRNA" evidence="10">
    <location>
        <position position="134"/>
    </location>
</feature>
<evidence type="ECO:0000256" key="2">
    <source>
        <dbReference type="ARBA" id="ARBA00003213"/>
    </source>
</evidence>
<keyword evidence="5 10" id="KW-0819">tRNA processing</keyword>
<evidence type="ECO:0000256" key="9">
    <source>
        <dbReference type="ARBA" id="ARBA00049563"/>
    </source>
</evidence>
<evidence type="ECO:0000256" key="10">
    <source>
        <dbReference type="HAMAP-Rule" id="MF_00185"/>
    </source>
</evidence>
<evidence type="ECO:0000256" key="5">
    <source>
        <dbReference type="ARBA" id="ARBA00022694"/>
    </source>
</evidence>
<dbReference type="Pfam" id="PF01715">
    <property type="entry name" value="IPPT"/>
    <property type="match status" value="1"/>
</dbReference>
<gene>
    <name evidence="10" type="primary">miaA</name>
    <name evidence="14" type="ORF">CWE13_06790</name>
</gene>
<keyword evidence="7 10" id="KW-0067">ATP-binding</keyword>
<comment type="subunit">
    <text evidence="10">Monomer.</text>
</comment>
<name>A0A432WV56_9GAMM</name>
<accession>A0A432WV56</accession>
<evidence type="ECO:0000256" key="13">
    <source>
        <dbReference type="RuleBase" id="RU003785"/>
    </source>
</evidence>
<reference evidence="15" key="1">
    <citation type="journal article" date="2018" name="Front. Microbiol.">
        <title>Genome-Based Analysis Reveals the Taxonomy and Diversity of the Family Idiomarinaceae.</title>
        <authorList>
            <person name="Liu Y."/>
            <person name="Lai Q."/>
            <person name="Shao Z."/>
        </authorList>
    </citation>
    <scope>NUCLEOTIDE SEQUENCE [LARGE SCALE GENOMIC DNA]</scope>
    <source>
        <strain evidence="15">AIS</strain>
    </source>
</reference>
<comment type="caution">
    <text evidence="10">Lacks conserved residue(s) required for the propagation of feature annotation.</text>
</comment>
<evidence type="ECO:0000256" key="4">
    <source>
        <dbReference type="ARBA" id="ARBA00022679"/>
    </source>
</evidence>
<feature type="region of interest" description="Interaction with substrate tRNA" evidence="10">
    <location>
        <begin position="46"/>
        <end position="49"/>
    </location>
</feature>
<keyword evidence="4 10" id="KW-0808">Transferase</keyword>
<dbReference type="AlphaFoldDB" id="A0A432WV56"/>
<dbReference type="Gene3D" id="3.40.50.300">
    <property type="entry name" value="P-loop containing nucleotide triphosphate hydrolases"/>
    <property type="match status" value="1"/>
</dbReference>
<dbReference type="InterPro" id="IPR027417">
    <property type="entry name" value="P-loop_NTPase"/>
</dbReference>